<evidence type="ECO:0000256" key="4">
    <source>
        <dbReference type="ARBA" id="ARBA00023295"/>
    </source>
</evidence>
<feature type="domain" description="Beta-mannosidase-like galactose-binding" evidence="6">
    <location>
        <begin position="39"/>
        <end position="197"/>
    </location>
</feature>
<dbReference type="Gene3D" id="2.60.40.10">
    <property type="entry name" value="Immunoglobulins"/>
    <property type="match status" value="1"/>
</dbReference>
<reference evidence="7" key="1">
    <citation type="submission" date="2020-11" db="EMBL/GenBank/DDBJ databases">
        <authorList>
            <person name="Tran Van P."/>
        </authorList>
    </citation>
    <scope>NUCLEOTIDE SEQUENCE</scope>
</reference>
<dbReference type="EMBL" id="OC923480">
    <property type="protein sequence ID" value="CAD7654879.1"/>
    <property type="molecule type" value="Genomic_DNA"/>
</dbReference>
<keyword evidence="3" id="KW-0378">Hydrolase</keyword>
<dbReference type="InterPro" id="IPR054593">
    <property type="entry name" value="Beta-mannosidase-like_N2"/>
</dbReference>
<evidence type="ECO:0000256" key="2">
    <source>
        <dbReference type="ARBA" id="ARBA00012754"/>
    </source>
</evidence>
<dbReference type="SUPFAM" id="SSF49785">
    <property type="entry name" value="Galactose-binding domain-like"/>
    <property type="match status" value="1"/>
</dbReference>
<dbReference type="InterPro" id="IPR017853">
    <property type="entry name" value="GH"/>
</dbReference>
<dbReference type="PANTHER" id="PTHR43730">
    <property type="entry name" value="BETA-MANNOSIDASE"/>
    <property type="match status" value="1"/>
</dbReference>
<dbReference type="Pfam" id="PF00703">
    <property type="entry name" value="Glyco_hydro_2"/>
    <property type="match status" value="1"/>
</dbReference>
<dbReference type="FunFam" id="3.20.20.80:FF:000050">
    <property type="entry name" value="Beta-mannosidase B"/>
    <property type="match status" value="1"/>
</dbReference>
<evidence type="ECO:0000259" key="6">
    <source>
        <dbReference type="Pfam" id="PF22666"/>
    </source>
</evidence>
<comment type="catalytic activity">
    <reaction evidence="1">
        <text>Hydrolysis of terminal, non-reducing beta-D-mannose residues in beta-D-mannosides.</text>
        <dbReference type="EC" id="3.2.1.25"/>
    </reaction>
</comment>
<gene>
    <name evidence="7" type="ORF">ONB1V03_LOCUS11524</name>
</gene>
<evidence type="ECO:0000256" key="3">
    <source>
        <dbReference type="ARBA" id="ARBA00022801"/>
    </source>
</evidence>
<evidence type="ECO:0000313" key="8">
    <source>
        <dbReference type="Proteomes" id="UP000728032"/>
    </source>
</evidence>
<dbReference type="InterPro" id="IPR036156">
    <property type="entry name" value="Beta-gal/glucu_dom_sf"/>
</dbReference>
<dbReference type="GO" id="GO:0004567">
    <property type="term" value="F:beta-mannosidase activity"/>
    <property type="evidence" value="ECO:0007669"/>
    <property type="project" value="UniProtKB-EC"/>
</dbReference>
<dbReference type="OrthoDB" id="2866996at2759"/>
<accession>A0A7R9M8A0</accession>
<sequence length="823" mass="93592">MISLEKSSKKGQNPSVDSNQYMNLFIVKALISVNKHTINVKATVPGDIYSDLRQAGTIGRDLLVEDHDSKYSWISNAPWLYELKFNVSANILSKQVVNLVVEGIDTVSNITVNGVQILRTINQFVRYVFDAKHALKSGPNSIQIHIENPQHYVDVQRNWYNKTYNYGINPPRGYIRKMGASFGWDWGPSFKTQGIWKPIGIEAYDKAIIRDITVETTPDAHNGSQWTLNSNIFIESQIKHSFEANVTISLDGKVLQSGQSYNLTTGADGTARLALKLPVNNMSITPWFPNGVTNGTQKLYELRVKIGFNGSTEVSEKTVKIGFRTIQVIQTPVKPKGLTFYFQVNGVPFFAKGTNWIPANILQEDLTRDYLKHMMESARDANMNMMRVWGGGVYESDYLYELADEYGIMLWQDFMFACGSYPSDPDFLATVDVEVTQQTRRLQHHPSIAIWSGSNENIPVATYPDYAIRKKDYIELYINHIRRIVLQEDSSRYYVSSSPSNGDEDKLEDWVPKNPGDHNYGDYHNYQYNLPLWDYRVWGNGRFASEYGYLSYASAETMLTALNASELTYPIGPALERRNHHGNGTNSIDNQIRTYFNAPSAGGIERYEDLVYLSQVVQAMAIKSAAEYHRRDREVNPRDGNGNTMGSLIWQLNDIWQGTTWSSIEYGGKWKLLHSYTRDFFAKQLVTPYEDTNETLIMALVRDDYDGKHELDTTVRVYKWSSTTPIHQIVLKSVSEKGFSVQTLWNHSIPALLKESGCTDRTECVVRVDVPFYGISNFLLLTEPRNSRIVKPNVKLVSVKLRPNVEVNGNPKHVFDITLSTEA</sequence>
<name>A0A7R9M8A0_9ACAR</name>
<organism evidence="7">
    <name type="scientific">Oppiella nova</name>
    <dbReference type="NCBI Taxonomy" id="334625"/>
    <lineage>
        <taxon>Eukaryota</taxon>
        <taxon>Metazoa</taxon>
        <taxon>Ecdysozoa</taxon>
        <taxon>Arthropoda</taxon>
        <taxon>Chelicerata</taxon>
        <taxon>Arachnida</taxon>
        <taxon>Acari</taxon>
        <taxon>Acariformes</taxon>
        <taxon>Sarcoptiformes</taxon>
        <taxon>Oribatida</taxon>
        <taxon>Brachypylina</taxon>
        <taxon>Oppioidea</taxon>
        <taxon>Oppiidae</taxon>
        <taxon>Oppiella</taxon>
    </lineage>
</organism>
<dbReference type="AlphaFoldDB" id="A0A7R9M8A0"/>
<evidence type="ECO:0000313" key="7">
    <source>
        <dbReference type="EMBL" id="CAD7654879.1"/>
    </source>
</evidence>
<dbReference type="InterPro" id="IPR013783">
    <property type="entry name" value="Ig-like_fold"/>
</dbReference>
<dbReference type="GO" id="GO:0005975">
    <property type="term" value="P:carbohydrate metabolic process"/>
    <property type="evidence" value="ECO:0007669"/>
    <property type="project" value="InterPro"/>
</dbReference>
<dbReference type="EC" id="3.2.1.25" evidence="2"/>
<feature type="domain" description="Glycoside hydrolase family 2 immunoglobulin-like beta-sandwich" evidence="5">
    <location>
        <begin position="209"/>
        <end position="324"/>
    </location>
</feature>
<proteinExistence type="predicted"/>
<dbReference type="SUPFAM" id="SSF49303">
    <property type="entry name" value="beta-Galactosidase/glucuronidase domain"/>
    <property type="match status" value="1"/>
</dbReference>
<keyword evidence="8" id="KW-1185">Reference proteome</keyword>
<dbReference type="InterPro" id="IPR050887">
    <property type="entry name" value="Beta-mannosidase_GH2"/>
</dbReference>
<protein>
    <recommendedName>
        <fullName evidence="2">beta-mannosidase</fullName>
        <ecNumber evidence="2">3.2.1.25</ecNumber>
    </recommendedName>
</protein>
<dbReference type="Pfam" id="PF22666">
    <property type="entry name" value="Glyco_hydro_2_N2"/>
    <property type="match status" value="1"/>
</dbReference>
<dbReference type="Gene3D" id="3.20.20.80">
    <property type="entry name" value="Glycosidases"/>
    <property type="match status" value="1"/>
</dbReference>
<keyword evidence="4" id="KW-0326">Glycosidase</keyword>
<feature type="non-terminal residue" evidence="7">
    <location>
        <position position="1"/>
    </location>
</feature>
<dbReference type="Gene3D" id="2.60.120.260">
    <property type="entry name" value="Galactose-binding domain-like"/>
    <property type="match status" value="1"/>
</dbReference>
<evidence type="ECO:0000259" key="5">
    <source>
        <dbReference type="Pfam" id="PF00703"/>
    </source>
</evidence>
<evidence type="ECO:0000256" key="1">
    <source>
        <dbReference type="ARBA" id="ARBA00000829"/>
    </source>
</evidence>
<dbReference type="InterPro" id="IPR006102">
    <property type="entry name" value="Ig-like_GH2"/>
</dbReference>
<dbReference type="Proteomes" id="UP000728032">
    <property type="component" value="Unassembled WGS sequence"/>
</dbReference>
<dbReference type="EMBL" id="CAJPVJ010008655">
    <property type="protein sequence ID" value="CAG2172066.1"/>
    <property type="molecule type" value="Genomic_DNA"/>
</dbReference>
<dbReference type="GO" id="GO:0006516">
    <property type="term" value="P:glycoprotein catabolic process"/>
    <property type="evidence" value="ECO:0007669"/>
    <property type="project" value="TreeGrafter"/>
</dbReference>
<dbReference type="PANTHER" id="PTHR43730:SF1">
    <property type="entry name" value="BETA-MANNOSIDASE"/>
    <property type="match status" value="1"/>
</dbReference>
<dbReference type="InterPro" id="IPR008979">
    <property type="entry name" value="Galactose-bd-like_sf"/>
</dbReference>
<dbReference type="SUPFAM" id="SSF51445">
    <property type="entry name" value="(Trans)glycosidases"/>
    <property type="match status" value="1"/>
</dbReference>